<keyword evidence="11" id="KW-1185">Reference proteome</keyword>
<keyword evidence="3 7" id="KW-1133">Transmembrane helix</keyword>
<dbReference type="GeneID" id="68290930"/>
<dbReference type="Pfam" id="PF20684">
    <property type="entry name" value="Fung_rhodopsin"/>
    <property type="match status" value="1"/>
</dbReference>
<evidence type="ECO:0000256" key="6">
    <source>
        <dbReference type="SAM" id="MobiDB-lite"/>
    </source>
</evidence>
<feature type="transmembrane region" description="Helical" evidence="7">
    <location>
        <begin position="342"/>
        <end position="367"/>
    </location>
</feature>
<feature type="chain" id="PRO_5040273129" description="Rhodopsin domain-containing protein" evidence="8">
    <location>
        <begin position="24"/>
        <end position="520"/>
    </location>
</feature>
<keyword evidence="2 7" id="KW-0812">Transmembrane</keyword>
<feature type="compositionally biased region" description="Basic and acidic residues" evidence="6">
    <location>
        <begin position="426"/>
        <end position="435"/>
    </location>
</feature>
<protein>
    <recommendedName>
        <fullName evidence="9">Rhodopsin domain-containing protein</fullName>
    </recommendedName>
</protein>
<evidence type="ECO:0000259" key="9">
    <source>
        <dbReference type="Pfam" id="PF20684"/>
    </source>
</evidence>
<evidence type="ECO:0000313" key="10">
    <source>
        <dbReference type="EMBL" id="GIZ42075.1"/>
    </source>
</evidence>
<proteinExistence type="inferred from homology"/>
<feature type="compositionally biased region" description="Basic and acidic residues" evidence="6">
    <location>
        <begin position="499"/>
        <end position="520"/>
    </location>
</feature>
<sequence length="520" mass="56868">MRLFLSILPLCLSCTSSITHARAIETRQNAGLSTCVQRCHDAILPMYDCALNTDLCFCVSTGLQDMLDVCVASSCTTAQHLESQAFNAKTCDTSQSNQSVAIKILLWTLFGFATAFFLGQLASRTMSEGRFRVDGWMVFSGYAALVGTTICLHLATANGLGAESYLFSIDQLNEFAKLFYVFTLLGHFILFATKVALVWLYLRILPSSAVSTAYRSLCWTFIGLLSLTFVATELATVLQCTPVASIWNSVYGKKGQCLNVATLHRASSGLDLIYSVALLFLPVPPLLAAKLSQAQNLGLSCIYITGLAVIICTLGRTIVSPTTLTLTSPPATLTSSLTQPTIWTILQINLSIILICLPPLSNLLTYIPLRLKKSSILPHNNNTSAEEILAEEDRRRSGLTHQQQQMQTTTLEIPNKSFGAHRASLRKEDEDKINKESPGLHVGVGDSTVTFQHTIPKETTRDKFVYKDTEGRMHEVELIDRPALVEGEEGNGVEDELMGEEKVGDGGVVMDEKFGDGEMV</sequence>
<evidence type="ECO:0000256" key="1">
    <source>
        <dbReference type="ARBA" id="ARBA00004141"/>
    </source>
</evidence>
<evidence type="ECO:0000256" key="4">
    <source>
        <dbReference type="ARBA" id="ARBA00023136"/>
    </source>
</evidence>
<comment type="caution">
    <text evidence="10">The sequence shown here is derived from an EMBL/GenBank/DDBJ whole genome shotgun (WGS) entry which is preliminary data.</text>
</comment>
<accession>A0A9P3FH42</accession>
<comment type="subcellular location">
    <subcellularLocation>
        <location evidence="1">Membrane</location>
        <topology evidence="1">Multi-pass membrane protein</topology>
    </subcellularLocation>
</comment>
<feature type="region of interest" description="Disordered" evidence="6">
    <location>
        <begin position="490"/>
        <end position="520"/>
    </location>
</feature>
<evidence type="ECO:0000256" key="5">
    <source>
        <dbReference type="ARBA" id="ARBA00038359"/>
    </source>
</evidence>
<feature type="signal peptide" evidence="8">
    <location>
        <begin position="1"/>
        <end position="23"/>
    </location>
</feature>
<dbReference type="EMBL" id="BOLY01000003">
    <property type="protein sequence ID" value="GIZ42075.1"/>
    <property type="molecule type" value="Genomic_DNA"/>
</dbReference>
<dbReference type="InterPro" id="IPR049326">
    <property type="entry name" value="Rhodopsin_dom_fungi"/>
</dbReference>
<keyword evidence="4 7" id="KW-0472">Membrane</keyword>
<feature type="transmembrane region" description="Helical" evidence="7">
    <location>
        <begin position="104"/>
        <end position="123"/>
    </location>
</feature>
<dbReference type="GO" id="GO:0016020">
    <property type="term" value="C:membrane"/>
    <property type="evidence" value="ECO:0007669"/>
    <property type="project" value="UniProtKB-SubCell"/>
</dbReference>
<dbReference type="Proteomes" id="UP000825890">
    <property type="component" value="Unassembled WGS sequence"/>
</dbReference>
<keyword evidence="8" id="KW-0732">Signal</keyword>
<feature type="domain" description="Rhodopsin" evidence="9">
    <location>
        <begin position="121"/>
        <end position="364"/>
    </location>
</feature>
<feature type="transmembrane region" description="Helical" evidence="7">
    <location>
        <begin position="214"/>
        <end position="232"/>
    </location>
</feature>
<dbReference type="OrthoDB" id="3918601at2759"/>
<dbReference type="PANTHER" id="PTHR33048:SF47">
    <property type="entry name" value="INTEGRAL MEMBRANE PROTEIN-RELATED"/>
    <property type="match status" value="1"/>
</dbReference>
<dbReference type="AlphaFoldDB" id="A0A9P3FH42"/>
<evidence type="ECO:0000313" key="11">
    <source>
        <dbReference type="Proteomes" id="UP000825890"/>
    </source>
</evidence>
<dbReference type="InterPro" id="IPR052337">
    <property type="entry name" value="SAT4-like"/>
</dbReference>
<evidence type="ECO:0000256" key="8">
    <source>
        <dbReference type="SAM" id="SignalP"/>
    </source>
</evidence>
<reference evidence="10 11" key="1">
    <citation type="submission" date="2021-01" db="EMBL/GenBank/DDBJ databases">
        <title>Cercospora kikuchii MAFF 305040 whole genome shotgun sequence.</title>
        <authorList>
            <person name="Kashiwa T."/>
            <person name="Suzuki T."/>
        </authorList>
    </citation>
    <scope>NUCLEOTIDE SEQUENCE [LARGE SCALE GENOMIC DNA]</scope>
    <source>
        <strain evidence="10 11">MAFF 305040</strain>
    </source>
</reference>
<dbReference type="RefSeq" id="XP_044656562.1">
    <property type="nucleotide sequence ID" value="XM_044800627.1"/>
</dbReference>
<feature type="transmembrane region" description="Helical" evidence="7">
    <location>
        <begin position="272"/>
        <end position="289"/>
    </location>
</feature>
<feature type="region of interest" description="Disordered" evidence="6">
    <location>
        <begin position="426"/>
        <end position="445"/>
    </location>
</feature>
<evidence type="ECO:0000256" key="2">
    <source>
        <dbReference type="ARBA" id="ARBA00022692"/>
    </source>
</evidence>
<feature type="transmembrane region" description="Helical" evidence="7">
    <location>
        <begin position="301"/>
        <end position="322"/>
    </location>
</feature>
<gene>
    <name evidence="10" type="ORF">CKM354_000535500</name>
</gene>
<feature type="transmembrane region" description="Helical" evidence="7">
    <location>
        <begin position="178"/>
        <end position="202"/>
    </location>
</feature>
<feature type="transmembrane region" description="Helical" evidence="7">
    <location>
        <begin position="135"/>
        <end position="158"/>
    </location>
</feature>
<evidence type="ECO:0000256" key="3">
    <source>
        <dbReference type="ARBA" id="ARBA00022989"/>
    </source>
</evidence>
<dbReference type="PANTHER" id="PTHR33048">
    <property type="entry name" value="PTH11-LIKE INTEGRAL MEMBRANE PROTEIN (AFU_ORTHOLOGUE AFUA_5G11245)"/>
    <property type="match status" value="1"/>
</dbReference>
<organism evidence="10 11">
    <name type="scientific">Cercospora kikuchii</name>
    <dbReference type="NCBI Taxonomy" id="84275"/>
    <lineage>
        <taxon>Eukaryota</taxon>
        <taxon>Fungi</taxon>
        <taxon>Dikarya</taxon>
        <taxon>Ascomycota</taxon>
        <taxon>Pezizomycotina</taxon>
        <taxon>Dothideomycetes</taxon>
        <taxon>Dothideomycetidae</taxon>
        <taxon>Mycosphaerellales</taxon>
        <taxon>Mycosphaerellaceae</taxon>
        <taxon>Cercospora</taxon>
    </lineage>
</organism>
<evidence type="ECO:0000256" key="7">
    <source>
        <dbReference type="SAM" id="Phobius"/>
    </source>
</evidence>
<comment type="similarity">
    <text evidence="5">Belongs to the SAT4 family.</text>
</comment>
<name>A0A9P3FH42_9PEZI</name>